<keyword evidence="5" id="KW-1185">Reference proteome</keyword>
<keyword evidence="4" id="KW-0808">Transferase</keyword>
<keyword evidence="4" id="KW-0032">Aminotransferase</keyword>
<dbReference type="Proteomes" id="UP001165044">
    <property type="component" value="Unassembled WGS sequence"/>
</dbReference>
<dbReference type="Gene3D" id="3.40.640.10">
    <property type="entry name" value="Type I PLP-dependent aspartate aminotransferase-like (Major domain)"/>
    <property type="match status" value="1"/>
</dbReference>
<evidence type="ECO:0000256" key="1">
    <source>
        <dbReference type="ARBA" id="ARBA00022898"/>
    </source>
</evidence>
<reference evidence="4" key="1">
    <citation type="journal article" date="2023" name="Antonie Van Leeuwenhoek">
        <title>Mesoterricola silvestris gen. nov., sp. nov., Mesoterricola sediminis sp. nov., Geothrix oryzae sp. nov., Geothrix edaphica sp. nov., Geothrix rubra sp. nov., and Geothrix limicola sp. nov., six novel members of Acidobacteriota isolated from soils.</title>
        <authorList>
            <person name="Itoh H."/>
            <person name="Sugisawa Y."/>
            <person name="Mise K."/>
            <person name="Xu Z."/>
            <person name="Kuniyasu M."/>
            <person name="Ushijima N."/>
            <person name="Kawano K."/>
            <person name="Kobayashi E."/>
            <person name="Shiratori Y."/>
            <person name="Masuda Y."/>
            <person name="Senoo K."/>
        </authorList>
    </citation>
    <scope>NUCLEOTIDE SEQUENCE</scope>
    <source>
        <strain evidence="4">Red802</strain>
    </source>
</reference>
<accession>A0ABQ5PTJ8</accession>
<dbReference type="EMBL" id="BSDC01000001">
    <property type="protein sequence ID" value="GLH65668.1"/>
    <property type="molecule type" value="Genomic_DNA"/>
</dbReference>
<dbReference type="PIRSF" id="PIRSF000390">
    <property type="entry name" value="PLP_StrS"/>
    <property type="match status" value="1"/>
</dbReference>
<comment type="similarity">
    <text evidence="2 3">Belongs to the DegT/DnrJ/EryC1 family.</text>
</comment>
<gene>
    <name evidence="4" type="ORF">GETHED_00320</name>
</gene>
<keyword evidence="1 3" id="KW-0663">Pyridoxal phosphate</keyword>
<dbReference type="RefSeq" id="WP_285605758.1">
    <property type="nucleotide sequence ID" value="NZ_BSDC01000001.1"/>
</dbReference>
<evidence type="ECO:0000256" key="3">
    <source>
        <dbReference type="RuleBase" id="RU004508"/>
    </source>
</evidence>
<dbReference type="SUPFAM" id="SSF53383">
    <property type="entry name" value="PLP-dependent transferases"/>
    <property type="match status" value="1"/>
</dbReference>
<dbReference type="Gene3D" id="3.90.1150.10">
    <property type="entry name" value="Aspartate Aminotransferase, domain 1"/>
    <property type="match status" value="1"/>
</dbReference>
<dbReference type="InterPro" id="IPR000653">
    <property type="entry name" value="DegT/StrS_aminotransferase"/>
</dbReference>
<name>A0ABQ5PTJ8_9BACT</name>
<dbReference type="PANTHER" id="PTHR30244:SF36">
    <property type="entry name" value="3-OXO-GLUCOSE-6-PHOSPHATE:GLUTAMATE AMINOTRANSFERASE"/>
    <property type="match status" value="1"/>
</dbReference>
<comment type="caution">
    <text evidence="4">The sequence shown here is derived from an EMBL/GenBank/DDBJ whole genome shotgun (WGS) entry which is preliminary data.</text>
</comment>
<dbReference type="GO" id="GO:0008483">
    <property type="term" value="F:transaminase activity"/>
    <property type="evidence" value="ECO:0007669"/>
    <property type="project" value="UniProtKB-KW"/>
</dbReference>
<organism evidence="4 5">
    <name type="scientific">Geothrix edaphica</name>
    <dbReference type="NCBI Taxonomy" id="2927976"/>
    <lineage>
        <taxon>Bacteria</taxon>
        <taxon>Pseudomonadati</taxon>
        <taxon>Acidobacteriota</taxon>
        <taxon>Holophagae</taxon>
        <taxon>Holophagales</taxon>
        <taxon>Holophagaceae</taxon>
        <taxon>Geothrix</taxon>
    </lineage>
</organism>
<dbReference type="PANTHER" id="PTHR30244">
    <property type="entry name" value="TRANSAMINASE"/>
    <property type="match status" value="1"/>
</dbReference>
<sequence length="370" mass="40225">MSTQTQIPILDLKPQIEALWPDLQAAFERVMKSGHFIVGPEVRAFEEEAATYLGVKHAIGLNSGTDALYIALRALGIGPGDEVITTPFTFFATAEAISHVGATPVFVDIEEASFNINADLIEPAITPRTKAIIPVHLFGRPCNMDRIQAIAAKHGVKVVEDCAQSFGATWKGRQTGSMGVFGCYSFFPTKNLSAFGDGGMLATNDDDLAATARMLRVHGSRKKYFNETVGYNSRLDELHAAMLRVKLPRIDAWNEGRIRVAGHYRTLLGGIKGLVTPEVVPGHVFHQYTIRVQGQDRDALQARLAEQGIGTMVYYPIPCHRLKLYQESHATASCPVAETASQQVLSLPVWPELDPGIQGAVAAAIGQSFV</sequence>
<evidence type="ECO:0000313" key="5">
    <source>
        <dbReference type="Proteomes" id="UP001165044"/>
    </source>
</evidence>
<dbReference type="InterPro" id="IPR015421">
    <property type="entry name" value="PyrdxlP-dep_Trfase_major"/>
</dbReference>
<dbReference type="Pfam" id="PF01041">
    <property type="entry name" value="DegT_DnrJ_EryC1"/>
    <property type="match status" value="1"/>
</dbReference>
<dbReference type="InterPro" id="IPR015422">
    <property type="entry name" value="PyrdxlP-dep_Trfase_small"/>
</dbReference>
<evidence type="ECO:0000256" key="2">
    <source>
        <dbReference type="ARBA" id="ARBA00037999"/>
    </source>
</evidence>
<dbReference type="InterPro" id="IPR015424">
    <property type="entry name" value="PyrdxlP-dep_Trfase"/>
</dbReference>
<dbReference type="CDD" id="cd00616">
    <property type="entry name" value="AHBA_syn"/>
    <property type="match status" value="1"/>
</dbReference>
<proteinExistence type="inferred from homology"/>
<evidence type="ECO:0000313" key="4">
    <source>
        <dbReference type="EMBL" id="GLH65668.1"/>
    </source>
</evidence>
<protein>
    <submittedName>
        <fullName evidence="4">Aminotransferase</fullName>
    </submittedName>
</protein>